<dbReference type="Proteomes" id="UP000183174">
    <property type="component" value="Unassembled WGS sequence"/>
</dbReference>
<evidence type="ECO:0000313" key="5">
    <source>
        <dbReference type="Proteomes" id="UP000051380"/>
    </source>
</evidence>
<dbReference type="InterPro" id="IPR004276">
    <property type="entry name" value="GlycoTrans_28_N"/>
</dbReference>
<dbReference type="FunFam" id="3.40.50.2000:FF:000009">
    <property type="entry name" value="Sterol 3-beta-glucosyltransferase UGT80A2"/>
    <property type="match status" value="1"/>
</dbReference>
<dbReference type="GO" id="GO:0005975">
    <property type="term" value="P:carbohydrate metabolic process"/>
    <property type="evidence" value="ECO:0007669"/>
    <property type="project" value="InterPro"/>
</dbReference>
<dbReference type="Gene3D" id="3.40.50.2000">
    <property type="entry name" value="Glycogen Phosphorylase B"/>
    <property type="match status" value="2"/>
</dbReference>
<dbReference type="GO" id="GO:0016758">
    <property type="term" value="F:hexosyltransferase activity"/>
    <property type="evidence" value="ECO:0007669"/>
    <property type="project" value="InterPro"/>
</dbReference>
<dbReference type="InterPro" id="IPR002213">
    <property type="entry name" value="UDP_glucos_trans"/>
</dbReference>
<dbReference type="STRING" id="108015.GA0061099_1004576"/>
<dbReference type="InterPro" id="IPR050426">
    <property type="entry name" value="Glycosyltransferase_28"/>
</dbReference>
<dbReference type="AlphaFoldDB" id="A0A0R3C5E1"/>
<dbReference type="GO" id="GO:0033072">
    <property type="term" value="P:vancomycin biosynthetic process"/>
    <property type="evidence" value="ECO:0007669"/>
    <property type="project" value="UniProtKB-ARBA"/>
</dbReference>
<gene>
    <name evidence="3" type="ORF">AOQ72_29515</name>
    <name evidence="4" type="ORF">GA0061099_1004576</name>
</gene>
<dbReference type="Pfam" id="PF03033">
    <property type="entry name" value="Glyco_transf_28"/>
    <property type="match status" value="1"/>
</dbReference>
<protein>
    <submittedName>
        <fullName evidence="3">Glycosyl transferase</fullName>
    </submittedName>
    <submittedName>
        <fullName evidence="4">UDP:flavonoid glycosyltransferase YjiC, YdhE family</fullName>
    </submittedName>
</protein>
<reference evidence="3 5" key="1">
    <citation type="submission" date="2015-09" db="EMBL/GenBank/DDBJ databases">
        <title>Draft Genome Sequence of the Strain BR 3267 (Bradyrhizobium yuanmingense) recommended as inoculant for cowpea in Brazil.</title>
        <authorList>
            <person name="Simoes-Araujo J.L."/>
            <person name="Zilli J.E."/>
        </authorList>
    </citation>
    <scope>NUCLEOTIDE SEQUENCE [LARGE SCALE GENOMIC DNA]</scope>
    <source>
        <strain evidence="3 5">BR3267</strain>
    </source>
</reference>
<organism evidence="3 5">
    <name type="scientific">Bradyrhizobium yuanmingense</name>
    <dbReference type="NCBI Taxonomy" id="108015"/>
    <lineage>
        <taxon>Bacteria</taxon>
        <taxon>Pseudomonadati</taxon>
        <taxon>Pseudomonadota</taxon>
        <taxon>Alphaproteobacteria</taxon>
        <taxon>Hyphomicrobiales</taxon>
        <taxon>Nitrobacteraceae</taxon>
        <taxon>Bradyrhizobium</taxon>
    </lineage>
</organism>
<dbReference type="CDD" id="cd03784">
    <property type="entry name" value="GT1_Gtf-like"/>
    <property type="match status" value="1"/>
</dbReference>
<evidence type="ECO:0000313" key="4">
    <source>
        <dbReference type="EMBL" id="SCB31141.1"/>
    </source>
</evidence>
<accession>A0A0R3C5E1</accession>
<evidence type="ECO:0000259" key="2">
    <source>
        <dbReference type="Pfam" id="PF06722"/>
    </source>
</evidence>
<dbReference type="OrthoDB" id="9805366at2"/>
<name>A0A0R3C5E1_9BRAD</name>
<dbReference type="GO" id="GO:0008194">
    <property type="term" value="F:UDP-glycosyltransferase activity"/>
    <property type="evidence" value="ECO:0007669"/>
    <property type="project" value="InterPro"/>
</dbReference>
<evidence type="ECO:0000313" key="3">
    <source>
        <dbReference type="EMBL" id="KRP92799.1"/>
    </source>
</evidence>
<dbReference type="RefSeq" id="WP_036022807.1">
    <property type="nucleotide sequence ID" value="NZ_FMAE01000004.1"/>
</dbReference>
<dbReference type="EMBL" id="FMAE01000004">
    <property type="protein sequence ID" value="SCB31141.1"/>
    <property type="molecule type" value="Genomic_DNA"/>
</dbReference>
<dbReference type="PANTHER" id="PTHR48050:SF13">
    <property type="entry name" value="STEROL 3-BETA-GLUCOSYLTRANSFERASE UGT80A2"/>
    <property type="match status" value="1"/>
</dbReference>
<dbReference type="Proteomes" id="UP000051380">
    <property type="component" value="Unassembled WGS sequence"/>
</dbReference>
<keyword evidence="3" id="KW-0808">Transferase</keyword>
<dbReference type="PANTHER" id="PTHR48050">
    <property type="entry name" value="STEROL 3-BETA-GLUCOSYLTRANSFERASE"/>
    <property type="match status" value="1"/>
</dbReference>
<sequence length="415" mass="44455">MRVAIHTLGTRGDVQPYLALALGLKQAGHEVLIAAPSQFESFVVSRGIAFAHLPSEYLALLETPEAKAAMAGGAGFMAGFRMLKQFRPIGRQQLSAEWQAARRFRPELIIYHPKAIAAAHIAEKLSCPAVLASPLPGFTPTAAFASPLVPFRSLGPLNRLTHSAMAHSAYALFRGMIGEWRATELHLANTPEKKLRPRATLYAYSPHVVPVPPDWPNTVAVTGYWFLGGDDVWQPDPQLQRFVEGDERPVYVGFGSMPGVDPTSLTKLVLEALAKAGKRGVLAVGGGALRGDLGASHVHFIQGAPHAQLFPLMSACVHHGGAGTTGAALRAGKPNIICPFFGDQPFWGRRIDDLGVGPRSRGVRNLSADWLAAAIAEATGNPLIQQRANRLGEAIRVEDGVASAIGFLRSQHLLN</sequence>
<dbReference type="Pfam" id="PF06722">
    <property type="entry name" value="EryCIII-like_C"/>
    <property type="match status" value="1"/>
</dbReference>
<dbReference type="SUPFAM" id="SSF53756">
    <property type="entry name" value="UDP-Glycosyltransferase/glycogen phosphorylase"/>
    <property type="match status" value="1"/>
</dbReference>
<feature type="domain" description="Glycosyltransferase family 28 N-terminal" evidence="1">
    <location>
        <begin position="3"/>
        <end position="138"/>
    </location>
</feature>
<feature type="domain" description="Erythromycin biosynthesis protein CIII-like C-terminal" evidence="2">
    <location>
        <begin position="299"/>
        <end position="393"/>
    </location>
</feature>
<dbReference type="InterPro" id="IPR010610">
    <property type="entry name" value="EryCIII-like_C"/>
</dbReference>
<evidence type="ECO:0000259" key="1">
    <source>
        <dbReference type="Pfam" id="PF03033"/>
    </source>
</evidence>
<reference evidence="4 6" key="2">
    <citation type="submission" date="2016-08" db="EMBL/GenBank/DDBJ databases">
        <authorList>
            <person name="Seilhamer J.J."/>
        </authorList>
    </citation>
    <scope>NUCLEOTIDE SEQUENCE [LARGE SCALE GENOMIC DNA]</scope>
    <source>
        <strain evidence="4 6">CCBAU 10071</strain>
    </source>
</reference>
<proteinExistence type="predicted"/>
<dbReference type="EMBL" id="LJYF01000031">
    <property type="protein sequence ID" value="KRP92799.1"/>
    <property type="molecule type" value="Genomic_DNA"/>
</dbReference>
<evidence type="ECO:0000313" key="6">
    <source>
        <dbReference type="Proteomes" id="UP000183174"/>
    </source>
</evidence>